<dbReference type="AlphaFoldDB" id="A0A484IE90"/>
<dbReference type="PANTHER" id="PTHR43806:SF11">
    <property type="entry name" value="CEREVISIN-RELATED"/>
    <property type="match status" value="1"/>
</dbReference>
<dbReference type="InterPro" id="IPR036852">
    <property type="entry name" value="Peptidase_S8/S53_dom_sf"/>
</dbReference>
<dbReference type="SUPFAM" id="SSF52743">
    <property type="entry name" value="Subtilisin-like"/>
    <property type="match status" value="1"/>
</dbReference>
<protein>
    <submittedName>
        <fullName evidence="9">Subtilisin-like serine protease</fullName>
    </submittedName>
</protein>
<comment type="similarity">
    <text evidence="1 5">Belongs to the peptidase S8 family.</text>
</comment>
<dbReference type="PRINTS" id="PR00723">
    <property type="entry name" value="SUBTILISIN"/>
</dbReference>
<dbReference type="GO" id="GO:0006508">
    <property type="term" value="P:proteolysis"/>
    <property type="evidence" value="ECO:0007669"/>
    <property type="project" value="UniProtKB-KW"/>
</dbReference>
<dbReference type="InterPro" id="IPR010259">
    <property type="entry name" value="S8pro/Inhibitor_I9"/>
</dbReference>
<dbReference type="InterPro" id="IPR023828">
    <property type="entry name" value="Peptidase_S8_Ser-AS"/>
</dbReference>
<dbReference type="Proteomes" id="UP000294299">
    <property type="component" value="Chromosome NFRAN"/>
</dbReference>
<dbReference type="SUPFAM" id="SSF54897">
    <property type="entry name" value="Protease propeptides/inhibitors"/>
    <property type="match status" value="1"/>
</dbReference>
<dbReference type="Pfam" id="PF00082">
    <property type="entry name" value="Peptidase_S8"/>
    <property type="match status" value="1"/>
</dbReference>
<dbReference type="InterPro" id="IPR034193">
    <property type="entry name" value="PCSK9_ProteinaseK-like"/>
</dbReference>
<accession>A0A484IE90</accession>
<dbReference type="KEGG" id="nfn:NFRAN_0962"/>
<dbReference type="InterPro" id="IPR037045">
    <property type="entry name" value="S8pro/Inhibitor_I9_sf"/>
</dbReference>
<dbReference type="Gene3D" id="2.60.40.10">
    <property type="entry name" value="Immunoglobulins"/>
    <property type="match status" value="1"/>
</dbReference>
<dbReference type="InterPro" id="IPR023827">
    <property type="entry name" value="Peptidase_S8_Asp-AS"/>
</dbReference>
<evidence type="ECO:0000256" key="1">
    <source>
        <dbReference type="ARBA" id="ARBA00011073"/>
    </source>
</evidence>
<dbReference type="Gene3D" id="3.40.50.200">
    <property type="entry name" value="Peptidase S8/S53 domain"/>
    <property type="match status" value="1"/>
</dbReference>
<proteinExistence type="inferred from homology"/>
<dbReference type="PROSITE" id="PS51892">
    <property type="entry name" value="SUBTILASE"/>
    <property type="match status" value="1"/>
</dbReference>
<evidence type="ECO:0000259" key="7">
    <source>
        <dbReference type="Pfam" id="PF00082"/>
    </source>
</evidence>
<dbReference type="PROSITE" id="PS00136">
    <property type="entry name" value="SUBTILASE_ASP"/>
    <property type="match status" value="1"/>
</dbReference>
<feature type="domain" description="Inhibitor I9" evidence="8">
    <location>
        <begin position="106"/>
        <end position="176"/>
    </location>
</feature>
<dbReference type="PROSITE" id="PS00137">
    <property type="entry name" value="SUBTILASE_HIS"/>
    <property type="match status" value="1"/>
</dbReference>
<dbReference type="InterPro" id="IPR015500">
    <property type="entry name" value="Peptidase_S8_subtilisin-rel"/>
</dbReference>
<dbReference type="GO" id="GO:0005615">
    <property type="term" value="C:extracellular space"/>
    <property type="evidence" value="ECO:0007669"/>
    <property type="project" value="TreeGrafter"/>
</dbReference>
<dbReference type="InterPro" id="IPR050131">
    <property type="entry name" value="Peptidase_S8_subtilisin-like"/>
</dbReference>
<name>A0A484IE90_9ARCH</name>
<reference evidence="9 10" key="1">
    <citation type="submission" date="2019-02" db="EMBL/GenBank/DDBJ databases">
        <authorList>
            <person name="Lehtovirta-Morley E L."/>
        </authorList>
    </citation>
    <scope>NUCLEOTIDE SEQUENCE [LARGE SCALE GENOMIC DNA]</scope>
    <source>
        <strain evidence="9">NFRAN1</strain>
    </source>
</reference>
<evidence type="ECO:0000313" key="10">
    <source>
        <dbReference type="Proteomes" id="UP000294299"/>
    </source>
</evidence>
<evidence type="ECO:0000256" key="6">
    <source>
        <dbReference type="SAM" id="MobiDB-lite"/>
    </source>
</evidence>
<keyword evidence="2 5" id="KW-0645">Protease</keyword>
<keyword evidence="10" id="KW-1185">Reference proteome</keyword>
<gene>
    <name evidence="9" type="ORF">NFRAN_0962</name>
</gene>
<feature type="compositionally biased region" description="Polar residues" evidence="6">
    <location>
        <begin position="500"/>
        <end position="553"/>
    </location>
</feature>
<evidence type="ECO:0000256" key="3">
    <source>
        <dbReference type="ARBA" id="ARBA00022801"/>
    </source>
</evidence>
<keyword evidence="4 5" id="KW-0720">Serine protease</keyword>
<feature type="domain" description="Peptidase S8/S53" evidence="7">
    <location>
        <begin position="206"/>
        <end position="448"/>
    </location>
</feature>
<dbReference type="InterPro" id="IPR035986">
    <property type="entry name" value="PKD_dom_sf"/>
</dbReference>
<evidence type="ECO:0000313" key="9">
    <source>
        <dbReference type="EMBL" id="VFJ13284.1"/>
    </source>
</evidence>
<evidence type="ECO:0000259" key="8">
    <source>
        <dbReference type="Pfam" id="PF05922"/>
    </source>
</evidence>
<evidence type="ECO:0000256" key="4">
    <source>
        <dbReference type="ARBA" id="ARBA00022825"/>
    </source>
</evidence>
<dbReference type="PANTHER" id="PTHR43806">
    <property type="entry name" value="PEPTIDASE S8"/>
    <property type="match status" value="1"/>
</dbReference>
<dbReference type="GO" id="GO:0004252">
    <property type="term" value="F:serine-type endopeptidase activity"/>
    <property type="evidence" value="ECO:0007669"/>
    <property type="project" value="InterPro"/>
</dbReference>
<dbReference type="Gene3D" id="3.30.70.80">
    <property type="entry name" value="Peptidase S8 propeptide/proteinase inhibitor I9"/>
    <property type="match status" value="1"/>
</dbReference>
<feature type="region of interest" description="Disordered" evidence="6">
    <location>
        <begin position="486"/>
        <end position="553"/>
    </location>
</feature>
<dbReference type="Pfam" id="PF22352">
    <property type="entry name" value="K319L-like_PKD"/>
    <property type="match status" value="1"/>
</dbReference>
<keyword evidence="3 5" id="KW-0378">Hydrolase</keyword>
<sequence length="611" mass="64868">MKGNSKGYIKLFLILFLIIPSFHGIGLITNVKGIDIGITNIPPLDSASASSNGENIIENDLNKISGFLQYRDKNQDVTPIIRDYTELPYSFFSNPDTEPGNVIPNQYIVVLKNNDIDISEIFSQISSKVNLNEIKIIYEYQKVLNGFVIHVTNERIIDEIKKIPIVDYVERDVVVEGFAQAMPTGINRIDADQSYTKSGDGTGSVNVDIAILDTGIDLDHPDLNVYHQKSFVSSSADDDNGHGTHVAGIAAAKDNNIGTVGVAPGAKLWAIKVLDSKGTGPLSTVIKGIDYVTQNANQIEVVNLSLGCECKSTAFDTAVNNAVKAGIVFTVAAGNGAKDAHNFSPANNPNVIAVSAIGDSDGKCGSKGPSTGYGSDDTLSSFSNYGSIVDIAAPGAKIYSTYKGNTYATISGTSMASPHVAGAAALFMAKSPDASPSTVYNELINKGTTASTTCDGNGHGYFTGDKDQFREPLLYVRNIGVTDSPVVVQQPPKADAGPDQTVNSGSTVRLDGSRSSDPNNSPLTYSWTQASGPSVTLSDSSSQSPTFRAPETSTTTNLVFELEVTNNNNIKSERDNVRITVQPTNNNPSNGNSICNLLGDGSSLRNFFGCR</sequence>
<organism evidence="9 10">
    <name type="scientific">Candidatus Nitrosocosmicus franklandianus</name>
    <dbReference type="NCBI Taxonomy" id="1798806"/>
    <lineage>
        <taxon>Archaea</taxon>
        <taxon>Nitrososphaerota</taxon>
        <taxon>Nitrososphaeria</taxon>
        <taxon>Nitrososphaerales</taxon>
        <taxon>Nitrososphaeraceae</taxon>
        <taxon>Candidatus Nitrosocosmicus</taxon>
    </lineage>
</organism>
<evidence type="ECO:0000256" key="5">
    <source>
        <dbReference type="RuleBase" id="RU003355"/>
    </source>
</evidence>
<dbReference type="InterPro" id="IPR013783">
    <property type="entry name" value="Ig-like_fold"/>
</dbReference>
<dbReference type="PROSITE" id="PS00138">
    <property type="entry name" value="SUBTILASE_SER"/>
    <property type="match status" value="1"/>
</dbReference>
<dbReference type="CDD" id="cd04077">
    <property type="entry name" value="Peptidases_S8_PCSK9_ProteinaseK_like"/>
    <property type="match status" value="1"/>
</dbReference>
<dbReference type="InterPro" id="IPR022398">
    <property type="entry name" value="Peptidase_S8_His-AS"/>
</dbReference>
<dbReference type="SUPFAM" id="SSF49299">
    <property type="entry name" value="PKD domain"/>
    <property type="match status" value="1"/>
</dbReference>
<dbReference type="InterPro" id="IPR000209">
    <property type="entry name" value="Peptidase_S8/S53_dom"/>
</dbReference>
<dbReference type="Pfam" id="PF05922">
    <property type="entry name" value="Inhibitor_I9"/>
    <property type="match status" value="1"/>
</dbReference>
<evidence type="ECO:0000256" key="2">
    <source>
        <dbReference type="ARBA" id="ARBA00022670"/>
    </source>
</evidence>
<dbReference type="EMBL" id="LR216287">
    <property type="protein sequence ID" value="VFJ13284.1"/>
    <property type="molecule type" value="Genomic_DNA"/>
</dbReference>